<feature type="region of interest" description="Disordered" evidence="1">
    <location>
        <begin position="64"/>
        <end position="86"/>
    </location>
</feature>
<dbReference type="EMBL" id="BOMP01000049">
    <property type="protein sequence ID" value="GIE40554.1"/>
    <property type="molecule type" value="Genomic_DNA"/>
</dbReference>
<gene>
    <name evidence="2" type="ORF">Alo02nite_34520</name>
</gene>
<organism evidence="2 3">
    <name type="scientific">Actinoplanes lobatus</name>
    <dbReference type="NCBI Taxonomy" id="113568"/>
    <lineage>
        <taxon>Bacteria</taxon>
        <taxon>Bacillati</taxon>
        <taxon>Actinomycetota</taxon>
        <taxon>Actinomycetes</taxon>
        <taxon>Micromonosporales</taxon>
        <taxon>Micromonosporaceae</taxon>
        <taxon>Actinoplanes</taxon>
    </lineage>
</organism>
<reference evidence="2 3" key="1">
    <citation type="submission" date="2021-01" db="EMBL/GenBank/DDBJ databases">
        <title>Whole genome shotgun sequence of Actinoplanes lobatus NBRC 12513.</title>
        <authorList>
            <person name="Komaki H."/>
            <person name="Tamura T."/>
        </authorList>
    </citation>
    <scope>NUCLEOTIDE SEQUENCE [LARGE SCALE GENOMIC DNA]</scope>
    <source>
        <strain evidence="2 3">NBRC 12513</strain>
    </source>
</reference>
<evidence type="ECO:0000313" key="2">
    <source>
        <dbReference type="EMBL" id="GIE40554.1"/>
    </source>
</evidence>
<accession>A0ABQ4AHR0</accession>
<evidence type="ECO:0000313" key="3">
    <source>
        <dbReference type="Proteomes" id="UP000631312"/>
    </source>
</evidence>
<comment type="caution">
    <text evidence="2">The sequence shown here is derived from an EMBL/GenBank/DDBJ whole genome shotgun (WGS) entry which is preliminary data.</text>
</comment>
<proteinExistence type="predicted"/>
<protein>
    <submittedName>
        <fullName evidence="2">Uncharacterized protein</fullName>
    </submittedName>
</protein>
<evidence type="ECO:0000256" key="1">
    <source>
        <dbReference type="SAM" id="MobiDB-lite"/>
    </source>
</evidence>
<name>A0ABQ4AHR0_9ACTN</name>
<dbReference type="Proteomes" id="UP000631312">
    <property type="component" value="Unassembled WGS sequence"/>
</dbReference>
<sequence length="121" mass="12827">MEPPGQGPVVTVWCRPWDRWPGIGAWRLCGAMSSCSDGFSGAAGGRGAAAAGGGEKWPGCLRRESSMERPPEWQGQEDVRNGDRKSVGALGAGRAWVRWERSVPEGPGCGWVGGKWCGGWA</sequence>
<keyword evidence="3" id="KW-1185">Reference proteome</keyword>